<dbReference type="InterPro" id="IPR015422">
    <property type="entry name" value="PyrdxlP-dep_Trfase_small"/>
</dbReference>
<dbReference type="AlphaFoldDB" id="A0A8I1DSW0"/>
<dbReference type="GO" id="GO:0008483">
    <property type="term" value="F:transaminase activity"/>
    <property type="evidence" value="ECO:0007669"/>
    <property type="project" value="UniProtKB-KW"/>
</dbReference>
<dbReference type="Proteomes" id="UP000645612">
    <property type="component" value="Unassembled WGS sequence"/>
</dbReference>
<comment type="caution">
    <text evidence="1">The sequence shown here is derived from an EMBL/GenBank/DDBJ whole genome shotgun (WGS) entry which is preliminary data.</text>
</comment>
<sequence length="52" mass="5719">RDFCFNGNLIMRATGDRMLLSPPLVISRQEIDELVSKAKKAVDATAQQLGIS</sequence>
<evidence type="ECO:0000313" key="2">
    <source>
        <dbReference type="Proteomes" id="UP000645612"/>
    </source>
</evidence>
<dbReference type="Gene3D" id="3.90.1150.10">
    <property type="entry name" value="Aspartate Aminotransferase, domain 1"/>
    <property type="match status" value="1"/>
</dbReference>
<organism evidence="1 2">
    <name type="scientific">Burkholderia cepacia</name>
    <name type="common">Pseudomonas cepacia</name>
    <dbReference type="NCBI Taxonomy" id="292"/>
    <lineage>
        <taxon>Bacteria</taxon>
        <taxon>Pseudomonadati</taxon>
        <taxon>Pseudomonadota</taxon>
        <taxon>Betaproteobacteria</taxon>
        <taxon>Burkholderiales</taxon>
        <taxon>Burkholderiaceae</taxon>
        <taxon>Burkholderia</taxon>
        <taxon>Burkholderia cepacia complex</taxon>
    </lineage>
</organism>
<feature type="non-terminal residue" evidence="1">
    <location>
        <position position="1"/>
    </location>
</feature>
<dbReference type="InterPro" id="IPR015424">
    <property type="entry name" value="PyrdxlP-dep_Trfase"/>
</dbReference>
<accession>A0A8I1DSW0</accession>
<proteinExistence type="predicted"/>
<protein>
    <submittedName>
        <fullName evidence="1">Aspartate aminotransferase family protein</fullName>
    </submittedName>
</protein>
<dbReference type="EMBL" id="JAEDXG010000092">
    <property type="protein sequence ID" value="MBH9702641.1"/>
    <property type="molecule type" value="Genomic_DNA"/>
</dbReference>
<keyword evidence="1" id="KW-0032">Aminotransferase</keyword>
<gene>
    <name evidence="1" type="ORF">JAO13_40105</name>
</gene>
<name>A0A8I1DSW0_BURCE</name>
<dbReference type="SUPFAM" id="SSF53383">
    <property type="entry name" value="PLP-dependent transferases"/>
    <property type="match status" value="1"/>
</dbReference>
<reference evidence="1" key="1">
    <citation type="submission" date="2020-12" db="EMBL/GenBank/DDBJ databases">
        <title>Burkholderia cepacia complex in Mexico.</title>
        <authorList>
            <person name="Estrada P."/>
        </authorList>
    </citation>
    <scope>NUCLEOTIDE SEQUENCE</scope>
    <source>
        <strain evidence="1">871</strain>
    </source>
</reference>
<keyword evidence="1" id="KW-0808">Transferase</keyword>
<evidence type="ECO:0000313" key="1">
    <source>
        <dbReference type="EMBL" id="MBH9702641.1"/>
    </source>
</evidence>